<comment type="caution">
    <text evidence="3">The sequence shown here is derived from an EMBL/GenBank/DDBJ whole genome shotgun (WGS) entry which is preliminary data.</text>
</comment>
<dbReference type="InterPro" id="IPR002921">
    <property type="entry name" value="Fungal_lipase-type"/>
</dbReference>
<dbReference type="EMBL" id="JARBHA010000020">
    <property type="protein sequence ID" value="KAJ9670743.1"/>
    <property type="molecule type" value="Genomic_DNA"/>
</dbReference>
<dbReference type="Pfam" id="PF01764">
    <property type="entry name" value="Lipase_3"/>
    <property type="match status" value="1"/>
</dbReference>
<dbReference type="Gene3D" id="3.40.50.1820">
    <property type="entry name" value="alpha/beta hydrolase"/>
    <property type="match status" value="1"/>
</dbReference>
<dbReference type="AlphaFoldDB" id="A0AA38YHX2"/>
<dbReference type="GO" id="GO:0004806">
    <property type="term" value="F:triacylglycerol lipase activity"/>
    <property type="evidence" value="ECO:0007669"/>
    <property type="project" value="InterPro"/>
</dbReference>
<accession>A0AA38YHX2</accession>
<protein>
    <recommendedName>
        <fullName evidence="2">Fungal lipase-type domain-containing protein</fullName>
    </recommendedName>
</protein>
<dbReference type="CDD" id="cd00519">
    <property type="entry name" value="Lipase_3"/>
    <property type="match status" value="1"/>
</dbReference>
<evidence type="ECO:0000256" key="1">
    <source>
        <dbReference type="ARBA" id="ARBA00022801"/>
    </source>
</evidence>
<keyword evidence="4" id="KW-1185">Reference proteome</keyword>
<organism evidence="3 4">
    <name type="scientific">Vitis rotundifolia</name>
    <name type="common">Muscadine grape</name>
    <dbReference type="NCBI Taxonomy" id="103349"/>
    <lineage>
        <taxon>Eukaryota</taxon>
        <taxon>Viridiplantae</taxon>
        <taxon>Streptophyta</taxon>
        <taxon>Embryophyta</taxon>
        <taxon>Tracheophyta</taxon>
        <taxon>Spermatophyta</taxon>
        <taxon>Magnoliopsida</taxon>
        <taxon>eudicotyledons</taxon>
        <taxon>Gunneridae</taxon>
        <taxon>Pentapetalae</taxon>
        <taxon>rosids</taxon>
        <taxon>Vitales</taxon>
        <taxon>Vitaceae</taxon>
        <taxon>Viteae</taxon>
        <taxon>Vitis</taxon>
    </lineage>
</organism>
<dbReference type="InterPro" id="IPR044819">
    <property type="entry name" value="OBL-like"/>
</dbReference>
<dbReference type="Proteomes" id="UP001168098">
    <property type="component" value="Unassembled WGS sequence"/>
</dbReference>
<gene>
    <name evidence="3" type="ORF">PVL29_026958</name>
</gene>
<proteinExistence type="predicted"/>
<sequence length="499" mass="57410">MWGWGKEKFYLMSLPTFFFPFCNNLAMATKECNNEFSSERVLLTPEEVSFFQLFRILFPGDKGKENFVDSQKGVESTFKRRWIIFISILVQKFLQSVAKPLSWFGSKFETGLNLSSSNGSFRMLLLNCLRGKIQWPDKTSSTFLSFNGHLDKRVELDKSIKPGDSRYYAALSVMSAKASYENEAYIKTTVEDHWKMEFLGFFDFWNDYQEKATTQAFILRDKNGGSDTIIVAFRGTETFDADAWCTDFDLSWYEIPGVGNIHGGFMKALGLKKNLGWPKEIKQDDSRPQVAYYAIREMLRERLKASDQTKFLVTGHSLGAALAILFPAVLVLHEEGWMLDRLLGVYTFGQPRVGDHKFGEFMTEQLKKHSIPYFRFVYSNDLVPRLPYDDTALMFKHFGTCLYFDRSYEGKIVAEEPNKNYFSPLMAMPKTLNAMRELIRSFTIARSKGKEYAEGWFLRFFRVLGLIVPGVSAHGPQDYVNSTRLGSPTLFLPHHDPTP</sequence>
<name>A0AA38YHX2_VITRO</name>
<evidence type="ECO:0000259" key="2">
    <source>
        <dbReference type="Pfam" id="PF01764"/>
    </source>
</evidence>
<dbReference type="PANTHER" id="PTHR46086">
    <property type="entry name" value="ALPHA/BETA-HYDROLASES SUPERFAMILY PROTEIN"/>
    <property type="match status" value="1"/>
</dbReference>
<dbReference type="PANTHER" id="PTHR46086:SF17">
    <property type="entry name" value="ALPHA_BETA-HYDROLASES SUPERFAMILY PROTEIN"/>
    <property type="match status" value="1"/>
</dbReference>
<reference evidence="3 4" key="1">
    <citation type="journal article" date="2023" name="BMC Biotechnol.">
        <title>Vitis rotundifolia cv Carlos genome sequencing.</title>
        <authorList>
            <person name="Huff M."/>
            <person name="Hulse-Kemp A."/>
            <person name="Scheffler B."/>
            <person name="Youngblood R."/>
            <person name="Simpson S."/>
            <person name="Babiker E."/>
            <person name="Staton M."/>
        </authorList>
    </citation>
    <scope>NUCLEOTIDE SEQUENCE [LARGE SCALE GENOMIC DNA]</scope>
    <source>
        <tissue evidence="3">Leaf</tissue>
    </source>
</reference>
<evidence type="ECO:0000313" key="4">
    <source>
        <dbReference type="Proteomes" id="UP001168098"/>
    </source>
</evidence>
<keyword evidence="1" id="KW-0378">Hydrolase</keyword>
<dbReference type="GO" id="GO:0006629">
    <property type="term" value="P:lipid metabolic process"/>
    <property type="evidence" value="ECO:0007669"/>
    <property type="project" value="InterPro"/>
</dbReference>
<dbReference type="InterPro" id="IPR029058">
    <property type="entry name" value="AB_hydrolase_fold"/>
</dbReference>
<dbReference type="SUPFAM" id="SSF53474">
    <property type="entry name" value="alpha/beta-Hydrolases"/>
    <property type="match status" value="1"/>
</dbReference>
<evidence type="ECO:0000313" key="3">
    <source>
        <dbReference type="EMBL" id="KAJ9670743.1"/>
    </source>
</evidence>
<feature type="domain" description="Fungal lipase-type" evidence="2">
    <location>
        <begin position="230"/>
        <end position="389"/>
    </location>
</feature>